<gene>
    <name evidence="1" type="ORF">SDC9_68872</name>
</gene>
<dbReference type="Pfam" id="PF12663">
    <property type="entry name" value="DUF3788"/>
    <property type="match status" value="1"/>
</dbReference>
<reference evidence="1" key="1">
    <citation type="submission" date="2019-08" db="EMBL/GenBank/DDBJ databases">
        <authorList>
            <person name="Kucharzyk K."/>
            <person name="Murdoch R.W."/>
            <person name="Higgins S."/>
            <person name="Loffler F."/>
        </authorList>
    </citation>
    <scope>NUCLEOTIDE SEQUENCE</scope>
</reference>
<comment type="caution">
    <text evidence="1">The sequence shown here is derived from an EMBL/GenBank/DDBJ whole genome shotgun (WGS) entry which is preliminary data.</text>
</comment>
<dbReference type="AlphaFoldDB" id="A0A644Y2N9"/>
<organism evidence="1">
    <name type="scientific">bioreactor metagenome</name>
    <dbReference type="NCBI Taxonomy" id="1076179"/>
    <lineage>
        <taxon>unclassified sequences</taxon>
        <taxon>metagenomes</taxon>
        <taxon>ecological metagenomes</taxon>
    </lineage>
</organism>
<evidence type="ECO:0000313" key="1">
    <source>
        <dbReference type="EMBL" id="MPM22417.1"/>
    </source>
</evidence>
<proteinExistence type="predicted"/>
<accession>A0A644Y2N9</accession>
<protein>
    <recommendedName>
        <fullName evidence="2">DUF3788 domain-containing protein</fullName>
    </recommendedName>
</protein>
<dbReference type="InterPro" id="IPR024265">
    <property type="entry name" value="DUF3788"/>
</dbReference>
<name>A0A644Y2N9_9ZZZZ</name>
<sequence>MTWQQRYPKTIEPSLQEIDGFIDSPLWKDLRAYIEGAYCVEPRVEYSTCSGAPGWNVKYKKSGRSLCTLYPDEGAFTALVTIGAKEAPEAELLLPLCSEYLRELYTRAGALNGARWLMIRVTDPRVLADVKSLIRLRVMPKA</sequence>
<dbReference type="EMBL" id="VSSQ01003806">
    <property type="protein sequence ID" value="MPM22417.1"/>
    <property type="molecule type" value="Genomic_DNA"/>
</dbReference>
<evidence type="ECO:0008006" key="2">
    <source>
        <dbReference type="Google" id="ProtNLM"/>
    </source>
</evidence>